<dbReference type="RefSeq" id="WP_285872974.1">
    <property type="nucleotide sequence ID" value="NZ_JARFYM010000050.1"/>
</dbReference>
<comment type="caution">
    <text evidence="2">The sequence shown here is derived from an EMBL/GenBank/DDBJ whole genome shotgun (WGS) entry which is preliminary data.</text>
</comment>
<evidence type="ECO:0000256" key="1">
    <source>
        <dbReference type="SAM" id="SignalP"/>
    </source>
</evidence>
<dbReference type="Proteomes" id="UP001172645">
    <property type="component" value="Unassembled WGS sequence"/>
</dbReference>
<protein>
    <submittedName>
        <fullName evidence="2">Uncharacterized protein</fullName>
    </submittedName>
</protein>
<gene>
    <name evidence="2" type="ORF">PY649_32035</name>
</gene>
<reference evidence="2" key="1">
    <citation type="submission" date="2023-06" db="EMBL/GenBank/DDBJ databases">
        <title>Phylogenetic Diversity of Rhizobium strains.</title>
        <authorList>
            <person name="Moura F.T."/>
            <person name="Helene L.C.F."/>
            <person name="Hungria M."/>
        </authorList>
    </citation>
    <scope>NUCLEOTIDE SEQUENCE</scope>
    <source>
        <strain evidence="2">CCGE526</strain>
    </source>
</reference>
<evidence type="ECO:0000313" key="3">
    <source>
        <dbReference type="Proteomes" id="UP001172645"/>
    </source>
</evidence>
<feature type="chain" id="PRO_5046430611" evidence="1">
    <location>
        <begin position="31"/>
        <end position="75"/>
    </location>
</feature>
<keyword evidence="1" id="KW-0732">Signal</keyword>
<feature type="signal peptide" evidence="1">
    <location>
        <begin position="1"/>
        <end position="30"/>
    </location>
</feature>
<dbReference type="EMBL" id="JARFYM010000050">
    <property type="protein sequence ID" value="MDL2403508.1"/>
    <property type="molecule type" value="Genomic_DNA"/>
</dbReference>
<accession>A0ABT7K7V9</accession>
<sequence>MTMLKNFKRIKPWEIALTALVMALPFIPSADLPAARNALCQFFRRSETSLSRRIKPARVPAFAGVTPCSINDETT</sequence>
<proteinExistence type="predicted"/>
<evidence type="ECO:0000313" key="2">
    <source>
        <dbReference type="EMBL" id="MDL2403508.1"/>
    </source>
</evidence>
<organism evidence="2 3">
    <name type="scientific">Rhizobium mayense</name>
    <dbReference type="NCBI Taxonomy" id="1312184"/>
    <lineage>
        <taxon>Bacteria</taxon>
        <taxon>Pseudomonadati</taxon>
        <taxon>Pseudomonadota</taxon>
        <taxon>Alphaproteobacteria</taxon>
        <taxon>Hyphomicrobiales</taxon>
        <taxon>Rhizobiaceae</taxon>
        <taxon>Rhizobium/Agrobacterium group</taxon>
        <taxon>Rhizobium</taxon>
    </lineage>
</organism>
<keyword evidence="3" id="KW-1185">Reference proteome</keyword>
<name>A0ABT7K7V9_9HYPH</name>